<dbReference type="RefSeq" id="XP_033397772.1">
    <property type="nucleotide sequence ID" value="XM_033540440.1"/>
</dbReference>
<evidence type="ECO:0000256" key="1">
    <source>
        <dbReference type="SAM" id="MobiDB-lite"/>
    </source>
</evidence>
<keyword evidence="3" id="KW-1185">Reference proteome</keyword>
<feature type="region of interest" description="Disordered" evidence="1">
    <location>
        <begin position="48"/>
        <end position="73"/>
    </location>
</feature>
<sequence length="95" mass="10446">MLNNNKIEKRSKKQRTEEWYGTLGRISVPSSRQASLLNLSDTVTRYTVEPHEEMTRPNASTKSTPASHGSAEAYLQATAHAGCISASACHGRKRS</sequence>
<name>A0A6A6BD33_9PEZI</name>
<accession>A0A6A6BD33</accession>
<evidence type="ECO:0000313" key="3">
    <source>
        <dbReference type="Proteomes" id="UP000799438"/>
    </source>
</evidence>
<protein>
    <submittedName>
        <fullName evidence="2">Uncharacterized protein</fullName>
    </submittedName>
</protein>
<dbReference type="Proteomes" id="UP000799438">
    <property type="component" value="Unassembled WGS sequence"/>
</dbReference>
<dbReference type="AlphaFoldDB" id="A0A6A6BD33"/>
<dbReference type="EMBL" id="ML995485">
    <property type="protein sequence ID" value="KAF2142060.1"/>
    <property type="molecule type" value="Genomic_DNA"/>
</dbReference>
<feature type="compositionally biased region" description="Polar residues" evidence="1">
    <location>
        <begin position="57"/>
        <end position="67"/>
    </location>
</feature>
<gene>
    <name evidence="2" type="ORF">K452DRAFT_287261</name>
</gene>
<reference evidence="2" key="1">
    <citation type="journal article" date="2020" name="Stud. Mycol.">
        <title>101 Dothideomycetes genomes: a test case for predicting lifestyles and emergence of pathogens.</title>
        <authorList>
            <person name="Haridas S."/>
            <person name="Albert R."/>
            <person name="Binder M."/>
            <person name="Bloem J."/>
            <person name="Labutti K."/>
            <person name="Salamov A."/>
            <person name="Andreopoulos B."/>
            <person name="Baker S."/>
            <person name="Barry K."/>
            <person name="Bills G."/>
            <person name="Bluhm B."/>
            <person name="Cannon C."/>
            <person name="Castanera R."/>
            <person name="Culley D."/>
            <person name="Daum C."/>
            <person name="Ezra D."/>
            <person name="Gonzalez J."/>
            <person name="Henrissat B."/>
            <person name="Kuo A."/>
            <person name="Liang C."/>
            <person name="Lipzen A."/>
            <person name="Lutzoni F."/>
            <person name="Magnuson J."/>
            <person name="Mondo S."/>
            <person name="Nolan M."/>
            <person name="Ohm R."/>
            <person name="Pangilinan J."/>
            <person name="Park H.-J."/>
            <person name="Ramirez L."/>
            <person name="Alfaro M."/>
            <person name="Sun H."/>
            <person name="Tritt A."/>
            <person name="Yoshinaga Y."/>
            <person name="Zwiers L.-H."/>
            <person name="Turgeon B."/>
            <person name="Goodwin S."/>
            <person name="Spatafora J."/>
            <person name="Crous P."/>
            <person name="Grigoriev I."/>
        </authorList>
    </citation>
    <scope>NUCLEOTIDE SEQUENCE</scope>
    <source>
        <strain evidence="2">CBS 121167</strain>
    </source>
</reference>
<dbReference type="GeneID" id="54297936"/>
<proteinExistence type="predicted"/>
<evidence type="ECO:0000313" key="2">
    <source>
        <dbReference type="EMBL" id="KAF2142060.1"/>
    </source>
</evidence>
<organism evidence="2 3">
    <name type="scientific">Aplosporella prunicola CBS 121167</name>
    <dbReference type="NCBI Taxonomy" id="1176127"/>
    <lineage>
        <taxon>Eukaryota</taxon>
        <taxon>Fungi</taxon>
        <taxon>Dikarya</taxon>
        <taxon>Ascomycota</taxon>
        <taxon>Pezizomycotina</taxon>
        <taxon>Dothideomycetes</taxon>
        <taxon>Dothideomycetes incertae sedis</taxon>
        <taxon>Botryosphaeriales</taxon>
        <taxon>Aplosporellaceae</taxon>
        <taxon>Aplosporella</taxon>
    </lineage>
</organism>